<keyword evidence="3" id="KW-1185">Reference proteome</keyword>
<evidence type="ECO:0000313" key="2">
    <source>
        <dbReference type="EMBL" id="TFK26665.1"/>
    </source>
</evidence>
<evidence type="ECO:0000256" key="1">
    <source>
        <dbReference type="SAM" id="Phobius"/>
    </source>
</evidence>
<dbReference type="AlphaFoldDB" id="A0A5C3L1R2"/>
<organism evidence="2 3">
    <name type="scientific">Coprinopsis marcescibilis</name>
    <name type="common">Agaric fungus</name>
    <name type="synonym">Psathyrella marcescibilis</name>
    <dbReference type="NCBI Taxonomy" id="230819"/>
    <lineage>
        <taxon>Eukaryota</taxon>
        <taxon>Fungi</taxon>
        <taxon>Dikarya</taxon>
        <taxon>Basidiomycota</taxon>
        <taxon>Agaricomycotina</taxon>
        <taxon>Agaricomycetes</taxon>
        <taxon>Agaricomycetidae</taxon>
        <taxon>Agaricales</taxon>
        <taxon>Agaricineae</taxon>
        <taxon>Psathyrellaceae</taxon>
        <taxon>Coprinopsis</taxon>
    </lineage>
</organism>
<proteinExistence type="predicted"/>
<dbReference type="EMBL" id="ML210172">
    <property type="protein sequence ID" value="TFK26665.1"/>
    <property type="molecule type" value="Genomic_DNA"/>
</dbReference>
<keyword evidence="1" id="KW-1133">Transmembrane helix</keyword>
<feature type="transmembrane region" description="Helical" evidence="1">
    <location>
        <begin position="12"/>
        <end position="35"/>
    </location>
</feature>
<protein>
    <submittedName>
        <fullName evidence="2">Uncharacterized protein</fullName>
    </submittedName>
</protein>
<evidence type="ECO:0000313" key="3">
    <source>
        <dbReference type="Proteomes" id="UP000307440"/>
    </source>
</evidence>
<dbReference type="Proteomes" id="UP000307440">
    <property type="component" value="Unassembled WGS sequence"/>
</dbReference>
<keyword evidence="1" id="KW-0472">Membrane</keyword>
<reference evidence="2 3" key="1">
    <citation type="journal article" date="2019" name="Nat. Ecol. Evol.">
        <title>Megaphylogeny resolves global patterns of mushroom evolution.</title>
        <authorList>
            <person name="Varga T."/>
            <person name="Krizsan K."/>
            <person name="Foldi C."/>
            <person name="Dima B."/>
            <person name="Sanchez-Garcia M."/>
            <person name="Sanchez-Ramirez S."/>
            <person name="Szollosi G.J."/>
            <person name="Szarkandi J.G."/>
            <person name="Papp V."/>
            <person name="Albert L."/>
            <person name="Andreopoulos W."/>
            <person name="Angelini C."/>
            <person name="Antonin V."/>
            <person name="Barry K.W."/>
            <person name="Bougher N.L."/>
            <person name="Buchanan P."/>
            <person name="Buyck B."/>
            <person name="Bense V."/>
            <person name="Catcheside P."/>
            <person name="Chovatia M."/>
            <person name="Cooper J."/>
            <person name="Damon W."/>
            <person name="Desjardin D."/>
            <person name="Finy P."/>
            <person name="Geml J."/>
            <person name="Haridas S."/>
            <person name="Hughes K."/>
            <person name="Justo A."/>
            <person name="Karasinski D."/>
            <person name="Kautmanova I."/>
            <person name="Kiss B."/>
            <person name="Kocsube S."/>
            <person name="Kotiranta H."/>
            <person name="LaButti K.M."/>
            <person name="Lechner B.E."/>
            <person name="Liimatainen K."/>
            <person name="Lipzen A."/>
            <person name="Lukacs Z."/>
            <person name="Mihaltcheva S."/>
            <person name="Morgado L.N."/>
            <person name="Niskanen T."/>
            <person name="Noordeloos M.E."/>
            <person name="Ohm R.A."/>
            <person name="Ortiz-Santana B."/>
            <person name="Ovrebo C."/>
            <person name="Racz N."/>
            <person name="Riley R."/>
            <person name="Savchenko A."/>
            <person name="Shiryaev A."/>
            <person name="Soop K."/>
            <person name="Spirin V."/>
            <person name="Szebenyi C."/>
            <person name="Tomsovsky M."/>
            <person name="Tulloss R.E."/>
            <person name="Uehling J."/>
            <person name="Grigoriev I.V."/>
            <person name="Vagvolgyi C."/>
            <person name="Papp T."/>
            <person name="Martin F.M."/>
            <person name="Miettinen O."/>
            <person name="Hibbett D.S."/>
            <person name="Nagy L.G."/>
        </authorList>
    </citation>
    <scope>NUCLEOTIDE SEQUENCE [LARGE SCALE GENOMIC DNA]</scope>
    <source>
        <strain evidence="2 3">CBS 121175</strain>
    </source>
</reference>
<sequence>MSPLYLTLHIHTMVWQSTLLVSFSIYECLLLLLLYDIGSETVDTLVSAQPRPIHIIARITYVTA</sequence>
<gene>
    <name evidence="2" type="ORF">FA15DRAFT_263906</name>
</gene>
<keyword evidence="1" id="KW-0812">Transmembrane</keyword>
<name>A0A5C3L1R2_COPMA</name>
<accession>A0A5C3L1R2</accession>